<dbReference type="InterPro" id="IPR004797">
    <property type="entry name" value="Competence_ComEC/Rec2"/>
</dbReference>
<evidence type="ECO:0000256" key="6">
    <source>
        <dbReference type="SAM" id="Phobius"/>
    </source>
</evidence>
<accession>A0A1K1KPD8</accession>
<dbReference type="SUPFAM" id="SSF56281">
    <property type="entry name" value="Metallo-hydrolase/oxidoreductase"/>
    <property type="match status" value="1"/>
</dbReference>
<evidence type="ECO:0000313" key="8">
    <source>
        <dbReference type="EMBL" id="SFV40761.1"/>
    </source>
</evidence>
<feature type="transmembrane region" description="Helical" evidence="6">
    <location>
        <begin position="368"/>
        <end position="384"/>
    </location>
</feature>
<evidence type="ECO:0000256" key="4">
    <source>
        <dbReference type="ARBA" id="ARBA00022989"/>
    </source>
</evidence>
<dbReference type="CDD" id="cd07731">
    <property type="entry name" value="ComA-like_MBL-fold"/>
    <property type="match status" value="1"/>
</dbReference>
<feature type="transmembrane region" description="Helical" evidence="6">
    <location>
        <begin position="227"/>
        <end position="255"/>
    </location>
</feature>
<feature type="transmembrane region" description="Helical" evidence="6">
    <location>
        <begin position="193"/>
        <end position="215"/>
    </location>
</feature>
<feature type="transmembrane region" description="Helical" evidence="6">
    <location>
        <begin position="312"/>
        <end position="331"/>
    </location>
</feature>
<dbReference type="RefSeq" id="WP_172823837.1">
    <property type="nucleotide sequence ID" value="NZ_LT630287.1"/>
</dbReference>
<name>A0A1K1KPD8_9LACO</name>
<dbReference type="Proteomes" id="UP000190935">
    <property type="component" value="Chromosome I"/>
</dbReference>
<dbReference type="Pfam" id="PF00753">
    <property type="entry name" value="Lactamase_B"/>
    <property type="match status" value="1"/>
</dbReference>
<feature type="transmembrane region" description="Helical" evidence="6">
    <location>
        <begin position="337"/>
        <end position="361"/>
    </location>
</feature>
<dbReference type="InterPro" id="IPR035681">
    <property type="entry name" value="ComA-like_MBL"/>
</dbReference>
<reference evidence="9" key="1">
    <citation type="submission" date="2016-11" db="EMBL/GenBank/DDBJ databases">
        <authorList>
            <person name="Papadimitriou K."/>
        </authorList>
    </citation>
    <scope>NUCLEOTIDE SEQUENCE [LARGE SCALE GENOMIC DNA]</scope>
    <source>
        <strain evidence="9">ACA-DC 1533</strain>
    </source>
</reference>
<dbReference type="AlphaFoldDB" id="A0A1K1KPD8"/>
<dbReference type="KEGG" id="laca:LAC1533_1341"/>
<dbReference type="NCBIfam" id="TIGR00360">
    <property type="entry name" value="ComEC_N-term"/>
    <property type="match status" value="1"/>
</dbReference>
<sequence>MFVFSLIICLTSFCYLNLWQQKIQQQTEKEQISVVNSKLFVEPDEFTINGDLLKFSAKRLGQNQDILVYYRFHSKKEKEEFEKIQVPFVAETTGNVDSIKGPTNENEFDFRRFMLTKNISNELQAKKMTVLPVLGNVGIKYRFSSYLHVLRKKMIDHLEKISQPLGWFTQVLLIGYQSESFQESMDQINKLGLLYLFTLSGMHVYYLVNLIRYLTRKMRVTQENTDILLLFILPIYGIIGGGSLGLLRSLLMSWLHIFSRRFSSVPLTGIETWSLVLLLNLIVTPAAIFSLGAQLSYLLTLILLLDHHKNQFIVGLKMGGFTIPLVLWHTYTWNIWTIPLSIMIGPIFDWFIFPVVIIGTFFSPLRGVCNQALIVLQWFFGWSSDLPGTIIFGKPPVLFVFIWLTLMLFYQITEQKIKLTVCLILSYTIAFCVIHFPIENEVTYFDIGQGDCSLIKTRFNKQIYLIDTGGKLTFNTEKWQIRNSRTNGETVVVNYLHSKGISRIDRLYLTHQDTDHVGNFPSISKNITVKQLMIPAGMEKLASFQRRLLISNVDPHVVKAVTDQAYPGKGLDLIQILHPFQSGAGKNEDSLVLLYQLYGKKFLFTGDLDQKNELKVIQKYPSLTADIMKTGHHGSKTASAPDFIEHLKPKLAIISAGRNNRYGHPDQETLLTLQKSAVPYLVTAKSGMIKIRTTFKGNFSVQTFNNNNNEEKKVKHAS</sequence>
<dbReference type="Gene3D" id="3.60.15.10">
    <property type="entry name" value="Ribonuclease Z/Hydroxyacylglutathione hydrolase-like"/>
    <property type="match status" value="1"/>
</dbReference>
<protein>
    <submittedName>
        <fullName evidence="8">ComE operon protein 3</fullName>
    </submittedName>
</protein>
<evidence type="ECO:0000256" key="3">
    <source>
        <dbReference type="ARBA" id="ARBA00022692"/>
    </source>
</evidence>
<dbReference type="InterPro" id="IPR004477">
    <property type="entry name" value="ComEC_N"/>
</dbReference>
<feature type="domain" description="Metallo-beta-lactamase" evidence="7">
    <location>
        <begin position="449"/>
        <end position="658"/>
    </location>
</feature>
<evidence type="ECO:0000256" key="5">
    <source>
        <dbReference type="ARBA" id="ARBA00023136"/>
    </source>
</evidence>
<dbReference type="NCBIfam" id="TIGR00361">
    <property type="entry name" value="ComEC_Rec2"/>
    <property type="match status" value="1"/>
</dbReference>
<organism evidence="8 9">
    <name type="scientific">Ligilactobacillus acidipiscis</name>
    <dbReference type="NCBI Taxonomy" id="89059"/>
    <lineage>
        <taxon>Bacteria</taxon>
        <taxon>Bacillati</taxon>
        <taxon>Bacillota</taxon>
        <taxon>Bacilli</taxon>
        <taxon>Lactobacillales</taxon>
        <taxon>Lactobacillaceae</taxon>
        <taxon>Ligilactobacillus</taxon>
    </lineage>
</organism>
<dbReference type="EMBL" id="LT630287">
    <property type="protein sequence ID" value="SFV40761.1"/>
    <property type="molecule type" value="Genomic_DNA"/>
</dbReference>
<dbReference type="GeneID" id="95349437"/>
<evidence type="ECO:0000256" key="2">
    <source>
        <dbReference type="ARBA" id="ARBA00022475"/>
    </source>
</evidence>
<evidence type="ECO:0000259" key="7">
    <source>
        <dbReference type="SMART" id="SM00849"/>
    </source>
</evidence>
<comment type="subcellular location">
    <subcellularLocation>
        <location evidence="1">Cell membrane</location>
        <topology evidence="1">Multi-pass membrane protein</topology>
    </subcellularLocation>
</comment>
<gene>
    <name evidence="8" type="ORF">LAC1533_1341</name>
</gene>
<keyword evidence="5 6" id="KW-0472">Membrane</keyword>
<feature type="transmembrane region" description="Helical" evidence="6">
    <location>
        <begin position="390"/>
        <end position="410"/>
    </location>
</feature>
<dbReference type="PANTHER" id="PTHR30619">
    <property type="entry name" value="DNA INTERNALIZATION/COMPETENCE PROTEIN COMEC/REC2"/>
    <property type="match status" value="1"/>
</dbReference>
<feature type="transmembrane region" description="Helical" evidence="6">
    <location>
        <begin position="417"/>
        <end position="438"/>
    </location>
</feature>
<dbReference type="InterPro" id="IPR001279">
    <property type="entry name" value="Metallo-B-lactamas"/>
</dbReference>
<evidence type="ECO:0000256" key="1">
    <source>
        <dbReference type="ARBA" id="ARBA00004651"/>
    </source>
</evidence>
<evidence type="ECO:0000313" key="9">
    <source>
        <dbReference type="Proteomes" id="UP000190935"/>
    </source>
</evidence>
<keyword evidence="3 6" id="KW-0812">Transmembrane</keyword>
<dbReference type="PANTHER" id="PTHR30619:SF7">
    <property type="entry name" value="BETA-LACTAMASE DOMAIN PROTEIN"/>
    <property type="match status" value="1"/>
</dbReference>
<dbReference type="GO" id="GO:0030420">
    <property type="term" value="P:establishment of competence for transformation"/>
    <property type="evidence" value="ECO:0007669"/>
    <property type="project" value="InterPro"/>
</dbReference>
<dbReference type="Pfam" id="PF03772">
    <property type="entry name" value="Competence"/>
    <property type="match status" value="1"/>
</dbReference>
<dbReference type="InterPro" id="IPR036866">
    <property type="entry name" value="RibonucZ/Hydroxyglut_hydro"/>
</dbReference>
<dbReference type="GO" id="GO:0005886">
    <property type="term" value="C:plasma membrane"/>
    <property type="evidence" value="ECO:0007669"/>
    <property type="project" value="UniProtKB-SubCell"/>
</dbReference>
<feature type="transmembrane region" description="Helical" evidence="6">
    <location>
        <begin position="275"/>
        <end position="305"/>
    </location>
</feature>
<keyword evidence="4 6" id="KW-1133">Transmembrane helix</keyword>
<proteinExistence type="predicted"/>
<dbReference type="InterPro" id="IPR052159">
    <property type="entry name" value="Competence_DNA_uptake"/>
</dbReference>
<dbReference type="SMART" id="SM00849">
    <property type="entry name" value="Lactamase_B"/>
    <property type="match status" value="1"/>
</dbReference>
<keyword evidence="2" id="KW-1003">Cell membrane</keyword>